<dbReference type="Pfam" id="PF16790">
    <property type="entry name" value="Phage_clamp_A"/>
    <property type="match status" value="1"/>
</dbReference>
<dbReference type="GO" id="GO:0006260">
    <property type="term" value="P:DNA replication"/>
    <property type="evidence" value="ECO:0007669"/>
    <property type="project" value="InterPro"/>
</dbReference>
<gene>
    <name evidence="1" type="ORF">METZ01_LOCUS286651</name>
</gene>
<reference evidence="1" key="1">
    <citation type="submission" date="2018-05" db="EMBL/GenBank/DDBJ databases">
        <authorList>
            <person name="Lanie J.A."/>
            <person name="Ng W.-L."/>
            <person name="Kazmierczak K.M."/>
            <person name="Andrzejewski T.M."/>
            <person name="Davidsen T.M."/>
            <person name="Wayne K.J."/>
            <person name="Tettelin H."/>
            <person name="Glass J.I."/>
            <person name="Rusch D."/>
            <person name="Podicherti R."/>
            <person name="Tsui H.-C.T."/>
            <person name="Winkler M.E."/>
        </authorList>
    </citation>
    <scope>NUCLEOTIDE SEQUENCE</scope>
</reference>
<dbReference type="InterPro" id="IPR031868">
    <property type="entry name" value="Phage_clamp_gp62"/>
</dbReference>
<dbReference type="Gene3D" id="1.20.272.50">
    <property type="entry name" value="Bacteriophage clamp loader A subunit, A' domain"/>
    <property type="match status" value="1"/>
</dbReference>
<sequence length="131" mass="15546">MYELKDYTNAINFTKEPLLDSEDEQWEKKYPSYIVNKCIAPFPDSVMLVNEINQLHHLDKRLQFDFLINSLRPRKRYAPWMKAKKLKSLDNVKEYYGYNNEKAKAALDILNDEQISAIKEKMNKGGRDGRR</sequence>
<dbReference type="EMBL" id="UINC01085866">
    <property type="protein sequence ID" value="SVC33797.1"/>
    <property type="molecule type" value="Genomic_DNA"/>
</dbReference>
<proteinExistence type="predicted"/>
<dbReference type="GO" id="GO:0003677">
    <property type="term" value="F:DNA binding"/>
    <property type="evidence" value="ECO:0007669"/>
    <property type="project" value="InterPro"/>
</dbReference>
<evidence type="ECO:0008006" key="2">
    <source>
        <dbReference type="Google" id="ProtNLM"/>
    </source>
</evidence>
<dbReference type="AlphaFoldDB" id="A0A382LF62"/>
<evidence type="ECO:0000313" key="1">
    <source>
        <dbReference type="EMBL" id="SVC33797.1"/>
    </source>
</evidence>
<protein>
    <recommendedName>
        <fullName evidence="2">DNA polymerase</fullName>
    </recommendedName>
</protein>
<organism evidence="1">
    <name type="scientific">marine metagenome</name>
    <dbReference type="NCBI Taxonomy" id="408172"/>
    <lineage>
        <taxon>unclassified sequences</taxon>
        <taxon>metagenomes</taxon>
        <taxon>ecological metagenomes</taxon>
    </lineage>
</organism>
<accession>A0A382LF62</accession>
<name>A0A382LF62_9ZZZZ</name>